<dbReference type="AlphaFoldDB" id="A0A512MHX9"/>
<evidence type="ECO:0000313" key="1">
    <source>
        <dbReference type="EMBL" id="GEP46347.1"/>
    </source>
</evidence>
<sequence>MSVPSIVTEVVKRERSQGIMGGAFEGPSGVDQCKPKRGEAGWWVVITLLAPLRGAGFE</sequence>
<proteinExistence type="predicted"/>
<organism evidence="1 2">
    <name type="scientific">Brevifollis gellanilyticus</name>
    <dbReference type="NCBI Taxonomy" id="748831"/>
    <lineage>
        <taxon>Bacteria</taxon>
        <taxon>Pseudomonadati</taxon>
        <taxon>Verrucomicrobiota</taxon>
        <taxon>Verrucomicrobiia</taxon>
        <taxon>Verrucomicrobiales</taxon>
        <taxon>Verrucomicrobiaceae</taxon>
    </lineage>
</organism>
<protein>
    <submittedName>
        <fullName evidence="1">Uncharacterized protein</fullName>
    </submittedName>
</protein>
<reference evidence="1 2" key="1">
    <citation type="submission" date="2019-07" db="EMBL/GenBank/DDBJ databases">
        <title>Whole genome shotgun sequence of Brevifollis gellanilyticus NBRC 108608.</title>
        <authorList>
            <person name="Hosoyama A."/>
            <person name="Uohara A."/>
            <person name="Ohji S."/>
            <person name="Ichikawa N."/>
        </authorList>
    </citation>
    <scope>NUCLEOTIDE SEQUENCE [LARGE SCALE GENOMIC DNA]</scope>
    <source>
        <strain evidence="1 2">NBRC 108608</strain>
    </source>
</reference>
<gene>
    <name evidence="1" type="ORF">BGE01nite_56380</name>
</gene>
<evidence type="ECO:0000313" key="2">
    <source>
        <dbReference type="Proteomes" id="UP000321577"/>
    </source>
</evidence>
<name>A0A512MHX9_9BACT</name>
<dbReference type="EMBL" id="BKAG01000089">
    <property type="protein sequence ID" value="GEP46347.1"/>
    <property type="molecule type" value="Genomic_DNA"/>
</dbReference>
<accession>A0A512MHX9</accession>
<dbReference type="Proteomes" id="UP000321577">
    <property type="component" value="Unassembled WGS sequence"/>
</dbReference>
<keyword evidence="2" id="KW-1185">Reference proteome</keyword>
<comment type="caution">
    <text evidence="1">The sequence shown here is derived from an EMBL/GenBank/DDBJ whole genome shotgun (WGS) entry which is preliminary data.</text>
</comment>